<accession>A0A485LYM2</accession>
<dbReference type="EMBL" id="CAADRN010000146">
    <property type="protein sequence ID" value="VFU13745.1"/>
    <property type="molecule type" value="Genomic_DNA"/>
</dbReference>
<name>A0A485LYM2_9ZZZZ</name>
<gene>
    <name evidence="1" type="ORF">SCFA_230002</name>
</gene>
<dbReference type="AlphaFoldDB" id="A0A485LYM2"/>
<organism evidence="1">
    <name type="scientific">anaerobic digester metagenome</name>
    <dbReference type="NCBI Taxonomy" id="1263854"/>
    <lineage>
        <taxon>unclassified sequences</taxon>
        <taxon>metagenomes</taxon>
        <taxon>ecological metagenomes</taxon>
    </lineage>
</organism>
<proteinExistence type="predicted"/>
<reference evidence="1" key="1">
    <citation type="submission" date="2019-03" db="EMBL/GenBank/DDBJ databases">
        <authorList>
            <person name="Hao L."/>
        </authorList>
    </citation>
    <scope>NUCLEOTIDE SEQUENCE</scope>
</reference>
<protein>
    <submittedName>
        <fullName evidence="1">Uncharacterized protein</fullName>
    </submittedName>
</protein>
<sequence>MGRVLTVLIYDCCRVELYGSGPGLLEKLYRGAEHEQQSIHTGVDFASYNIKRGMLRLGQKRY</sequence>
<evidence type="ECO:0000313" key="1">
    <source>
        <dbReference type="EMBL" id="VFU13745.1"/>
    </source>
</evidence>